<evidence type="ECO:0000256" key="11">
    <source>
        <dbReference type="ARBA" id="ARBA00023098"/>
    </source>
</evidence>
<dbReference type="PANTHER" id="PTHR12863">
    <property type="entry name" value="FATTY ACID HYDROXYLASE"/>
    <property type="match status" value="1"/>
</dbReference>
<keyword evidence="8" id="KW-0862">Zinc</keyword>
<comment type="cofactor">
    <cofactor evidence="1">
        <name>Zn(2+)</name>
        <dbReference type="ChEBI" id="CHEBI:29105"/>
    </cofactor>
</comment>
<evidence type="ECO:0000256" key="4">
    <source>
        <dbReference type="ARBA" id="ARBA00022692"/>
    </source>
</evidence>
<feature type="region of interest" description="Disordered" evidence="14">
    <location>
        <begin position="372"/>
        <end position="393"/>
    </location>
</feature>
<keyword evidence="4 15" id="KW-0812">Transmembrane</keyword>
<keyword evidence="9 15" id="KW-1133">Transmembrane helix</keyword>
<evidence type="ECO:0000256" key="5">
    <source>
        <dbReference type="ARBA" id="ARBA00022723"/>
    </source>
</evidence>
<evidence type="ECO:0000256" key="7">
    <source>
        <dbReference type="ARBA" id="ARBA00022832"/>
    </source>
</evidence>
<keyword evidence="7" id="KW-0276">Fatty acid metabolism</keyword>
<keyword evidence="13" id="KW-0275">Fatty acid biosynthesis</keyword>
<organism evidence="17 18">
    <name type="scientific">Dryococelus australis</name>
    <dbReference type="NCBI Taxonomy" id="614101"/>
    <lineage>
        <taxon>Eukaryota</taxon>
        <taxon>Metazoa</taxon>
        <taxon>Ecdysozoa</taxon>
        <taxon>Arthropoda</taxon>
        <taxon>Hexapoda</taxon>
        <taxon>Insecta</taxon>
        <taxon>Pterygota</taxon>
        <taxon>Neoptera</taxon>
        <taxon>Polyneoptera</taxon>
        <taxon>Phasmatodea</taxon>
        <taxon>Verophasmatodea</taxon>
        <taxon>Anareolatae</taxon>
        <taxon>Phasmatidae</taxon>
        <taxon>Eurycanthinae</taxon>
        <taxon>Dryococelus</taxon>
    </lineage>
</organism>
<evidence type="ECO:0000259" key="16">
    <source>
        <dbReference type="Pfam" id="PF04116"/>
    </source>
</evidence>
<name>A0ABQ9GDG0_9NEOP</name>
<comment type="subcellular location">
    <subcellularLocation>
        <location evidence="2">Endoplasmic reticulum membrane</location>
        <topology evidence="2">Multi-pass membrane protein</topology>
    </subcellularLocation>
</comment>
<evidence type="ECO:0000256" key="8">
    <source>
        <dbReference type="ARBA" id="ARBA00022833"/>
    </source>
</evidence>
<dbReference type="PANTHER" id="PTHR12863:SF1">
    <property type="entry name" value="FATTY ACID 2-HYDROXYLASE"/>
    <property type="match status" value="1"/>
</dbReference>
<evidence type="ECO:0000313" key="18">
    <source>
        <dbReference type="Proteomes" id="UP001159363"/>
    </source>
</evidence>
<evidence type="ECO:0000256" key="10">
    <source>
        <dbReference type="ARBA" id="ARBA00023002"/>
    </source>
</evidence>
<dbReference type="Proteomes" id="UP001159363">
    <property type="component" value="Chromosome 12"/>
</dbReference>
<evidence type="ECO:0000256" key="3">
    <source>
        <dbReference type="ARBA" id="ARBA00022516"/>
    </source>
</evidence>
<evidence type="ECO:0000256" key="9">
    <source>
        <dbReference type="ARBA" id="ARBA00022989"/>
    </source>
</evidence>
<keyword evidence="11" id="KW-0443">Lipid metabolism</keyword>
<evidence type="ECO:0000256" key="15">
    <source>
        <dbReference type="SAM" id="Phobius"/>
    </source>
</evidence>
<evidence type="ECO:0000256" key="1">
    <source>
        <dbReference type="ARBA" id="ARBA00001947"/>
    </source>
</evidence>
<comment type="caution">
    <text evidence="17">The sequence shown here is derived from an EMBL/GenBank/DDBJ whole genome shotgun (WGS) entry which is preliminary data.</text>
</comment>
<accession>A0ABQ9GDG0</accession>
<dbReference type="InterPro" id="IPR014430">
    <property type="entry name" value="Scs7"/>
</dbReference>
<keyword evidence="6" id="KW-0256">Endoplasmic reticulum</keyword>
<evidence type="ECO:0000256" key="12">
    <source>
        <dbReference type="ARBA" id="ARBA00023136"/>
    </source>
</evidence>
<evidence type="ECO:0000256" key="2">
    <source>
        <dbReference type="ARBA" id="ARBA00004477"/>
    </source>
</evidence>
<dbReference type="InterPro" id="IPR006694">
    <property type="entry name" value="Fatty_acid_hydroxylase"/>
</dbReference>
<feature type="domain" description="Fatty acid hydroxylase" evidence="16">
    <location>
        <begin position="143"/>
        <end position="269"/>
    </location>
</feature>
<protein>
    <recommendedName>
        <fullName evidence="16">Fatty acid hydroxylase domain-containing protein</fullName>
    </recommendedName>
</protein>
<keyword evidence="10" id="KW-0560">Oxidoreductase</keyword>
<feature type="transmembrane region" description="Helical" evidence="15">
    <location>
        <begin position="193"/>
        <end position="211"/>
    </location>
</feature>
<proteinExistence type="predicted"/>
<evidence type="ECO:0000256" key="14">
    <source>
        <dbReference type="SAM" id="MobiDB-lite"/>
    </source>
</evidence>
<feature type="transmembrane region" description="Helical" evidence="15">
    <location>
        <begin position="135"/>
        <end position="154"/>
    </location>
</feature>
<feature type="transmembrane region" description="Helical" evidence="15">
    <location>
        <begin position="102"/>
        <end position="123"/>
    </location>
</feature>
<gene>
    <name evidence="17" type="ORF">PR048_029472</name>
</gene>
<keyword evidence="12 15" id="KW-0472">Membrane</keyword>
<reference evidence="17 18" key="1">
    <citation type="submission" date="2023-02" db="EMBL/GenBank/DDBJ databases">
        <title>LHISI_Scaffold_Assembly.</title>
        <authorList>
            <person name="Stuart O.P."/>
            <person name="Cleave R."/>
            <person name="Magrath M.J.L."/>
            <person name="Mikheyev A.S."/>
        </authorList>
    </citation>
    <scope>NUCLEOTIDE SEQUENCE [LARGE SCALE GENOMIC DNA]</scope>
    <source>
        <strain evidence="17">Daus_M_001</strain>
        <tissue evidence="17">Leg muscle</tissue>
    </source>
</reference>
<evidence type="ECO:0000313" key="17">
    <source>
        <dbReference type="EMBL" id="KAJ8870450.1"/>
    </source>
</evidence>
<keyword evidence="5" id="KW-0479">Metal-binding</keyword>
<evidence type="ECO:0000256" key="13">
    <source>
        <dbReference type="ARBA" id="ARBA00023160"/>
    </source>
</evidence>
<feature type="transmembrane region" description="Helical" evidence="15">
    <location>
        <begin position="217"/>
        <end position="234"/>
    </location>
</feature>
<dbReference type="Pfam" id="PF04116">
    <property type="entry name" value="FA_hydroxylase"/>
    <property type="match status" value="1"/>
</dbReference>
<keyword evidence="3" id="KW-0444">Lipid biosynthesis</keyword>
<dbReference type="EMBL" id="JARBHB010000013">
    <property type="protein sequence ID" value="KAJ8870450.1"/>
    <property type="molecule type" value="Genomic_DNA"/>
</dbReference>
<keyword evidence="18" id="KW-1185">Reference proteome</keyword>
<sequence length="393" mass="44365">MGIMLDNTTGQRVFSEISHSPLSPWLHSGTASYSPCFTLISSQNPIKGCLKLSTPLPFPHCSYSLVDWSKPMLRQVGALGSHYYEWVSSPSDLLEALSVTSWYLVPIFWVPVILTVFACGLADNSEFISLDYLQILWSVPCCLLGVLCWSLLEYSIHRWVFHMKPPDNSVTLITLHFLLHGLHHKVPFDSGRLLFPPVLAAAIAYILYSLLKFLFPLWMVHYVTAGTIIGYVSYDMMHYYLHYGSPEGNTHLYNMKRYHNQHHFAHHESGRNGDETRVYTSTLGTAPILRLEHVLLLSKATCHDAVTNITPLLQFDLPATPGRQQSHTIPLLESDAPPTRWSIHCIHDVRDGLHILSPRNYVASTAEIRIQSPMHDVTKPTPKRAEPASSSPF</sequence>
<evidence type="ECO:0000256" key="6">
    <source>
        <dbReference type="ARBA" id="ARBA00022824"/>
    </source>
</evidence>